<name>A0A0F9ZMX1_9BACT</name>
<dbReference type="AlphaFoldDB" id="A0A0F9ZMX1"/>
<accession>A0A0F9ZMX1</accession>
<evidence type="ECO:0000313" key="4">
    <source>
        <dbReference type="Proteomes" id="UP000034778"/>
    </source>
</evidence>
<comment type="caution">
    <text evidence="3">The sequence shown here is derived from an EMBL/GenBank/DDBJ whole genome shotgun (WGS) entry which is preliminary data.</text>
</comment>
<dbReference type="PANTHER" id="PTHR11911">
    <property type="entry name" value="INOSINE-5-MONOPHOSPHATE DEHYDROGENASE RELATED"/>
    <property type="match status" value="1"/>
</dbReference>
<sequence>MKKVKDIPLALSYDDVLLVPSYSDIKSRSDVDLSTQITPRVKLAIPLISINMSDVTGVDMAISLGKLGGLGFLPRFDTAEKQADMVSQVKMAGVLVGAAVGCKDNYLERAEMLVKAGADIITLDVAHAGMQQALDATAELKQKFGKLTDIISGVVGTYETAEALYKAGSDSVRVGVGPGTICITRQETGFGVPQITAVIDCARAARKYKKTVLCDGGTKNSGDIVKGLAAGASAVISGSQFAGHDEAPGEIVIKGEEKYKMYNASTSLTEKKKHVENLKCLPGTYTNHIEGVESLVPYKGPLAHSMERWLANIRSGYSYCGAKNINELWKKAKFIRVTPNGVRENGVHDVILY</sequence>
<feature type="domain" description="IMP dehydrogenase/GMP reductase" evidence="2">
    <location>
        <begin position="10"/>
        <end position="348"/>
    </location>
</feature>
<dbReference type="PANTHER" id="PTHR11911:SF111">
    <property type="entry name" value="INOSINE-5'-MONOPHOSPHATE DEHYDROGENASE"/>
    <property type="match status" value="1"/>
</dbReference>
<dbReference type="InterPro" id="IPR013785">
    <property type="entry name" value="Aldolase_TIM"/>
</dbReference>
<dbReference type="Gene3D" id="3.20.20.70">
    <property type="entry name" value="Aldolase class I"/>
    <property type="match status" value="2"/>
</dbReference>
<dbReference type="GO" id="GO:0006183">
    <property type="term" value="P:GTP biosynthetic process"/>
    <property type="evidence" value="ECO:0007669"/>
    <property type="project" value="TreeGrafter"/>
</dbReference>
<dbReference type="Pfam" id="PF00478">
    <property type="entry name" value="IMPDH"/>
    <property type="match status" value="1"/>
</dbReference>
<dbReference type="Proteomes" id="UP000034778">
    <property type="component" value="Unassembled WGS sequence"/>
</dbReference>
<dbReference type="STRING" id="1618566.UR35_C0001G0151"/>
<evidence type="ECO:0000313" key="3">
    <source>
        <dbReference type="EMBL" id="KKP45554.1"/>
    </source>
</evidence>
<evidence type="ECO:0000259" key="2">
    <source>
        <dbReference type="Pfam" id="PF00478"/>
    </source>
</evidence>
<dbReference type="SUPFAM" id="SSF51412">
    <property type="entry name" value="Inosine monophosphate dehydrogenase (IMPDH)"/>
    <property type="match status" value="1"/>
</dbReference>
<reference evidence="3 4" key="1">
    <citation type="journal article" date="2015" name="Nature">
        <title>rRNA introns, odd ribosomes, and small enigmatic genomes across a large radiation of phyla.</title>
        <authorList>
            <person name="Brown C.T."/>
            <person name="Hug L.A."/>
            <person name="Thomas B.C."/>
            <person name="Sharon I."/>
            <person name="Castelle C.J."/>
            <person name="Singh A."/>
            <person name="Wilkins M.J."/>
            <person name="Williams K.H."/>
            <person name="Banfield J.F."/>
        </authorList>
    </citation>
    <scope>NUCLEOTIDE SEQUENCE [LARGE SCALE GENOMIC DNA]</scope>
</reference>
<dbReference type="GO" id="GO:0003938">
    <property type="term" value="F:IMP dehydrogenase activity"/>
    <property type="evidence" value="ECO:0007669"/>
    <property type="project" value="InterPro"/>
</dbReference>
<organism evidence="3 4">
    <name type="scientific">Candidatus Woesebacteria bacterium GW2011_GWB1_33_22</name>
    <dbReference type="NCBI Taxonomy" id="1618566"/>
    <lineage>
        <taxon>Bacteria</taxon>
        <taxon>Candidatus Woeseibacteriota</taxon>
    </lineage>
</organism>
<protein>
    <submittedName>
        <fullName evidence="3">GMP reductase</fullName>
    </submittedName>
</protein>
<comment type="similarity">
    <text evidence="1">Belongs to the IMPDH/GMPR family.</text>
</comment>
<evidence type="ECO:0000256" key="1">
    <source>
        <dbReference type="ARBA" id="ARBA00005502"/>
    </source>
</evidence>
<proteinExistence type="inferred from homology"/>
<dbReference type="InterPro" id="IPR005990">
    <property type="entry name" value="IMP_DH"/>
</dbReference>
<gene>
    <name evidence="3" type="ORF">UR35_C0001G0151</name>
</gene>
<dbReference type="SMART" id="SM01240">
    <property type="entry name" value="IMPDH"/>
    <property type="match status" value="1"/>
</dbReference>
<dbReference type="InterPro" id="IPR001093">
    <property type="entry name" value="IMP_DH_GMPRt"/>
</dbReference>
<dbReference type="EMBL" id="LBOW01000001">
    <property type="protein sequence ID" value="KKP45554.1"/>
    <property type="molecule type" value="Genomic_DNA"/>
</dbReference>
<dbReference type="CDD" id="cd00381">
    <property type="entry name" value="IMPDH"/>
    <property type="match status" value="1"/>
</dbReference>
<dbReference type="FunFam" id="3.20.20.70:FF:000424">
    <property type="entry name" value="Inosine-5'-monophosphate dehydrogenase 2"/>
    <property type="match status" value="1"/>
</dbReference>